<evidence type="ECO:0000313" key="2">
    <source>
        <dbReference type="Proteomes" id="UP001432322"/>
    </source>
</evidence>
<feature type="non-terminal residue" evidence="1">
    <location>
        <position position="1"/>
    </location>
</feature>
<dbReference type="EMBL" id="BTSY01000004">
    <property type="protein sequence ID" value="GMT22189.1"/>
    <property type="molecule type" value="Genomic_DNA"/>
</dbReference>
<keyword evidence="2" id="KW-1185">Reference proteome</keyword>
<evidence type="ECO:0000313" key="1">
    <source>
        <dbReference type="EMBL" id="GMT22189.1"/>
    </source>
</evidence>
<accession>A0AAV5VRJ0</accession>
<protein>
    <submittedName>
        <fullName evidence="1">Uncharacterized protein</fullName>
    </submittedName>
</protein>
<sequence>KLQIHFVRLGNGFSNWMDGACDVYRVRLLLDLPASTQYRPALSIDYSQHSWILTRHVIYTGISVRNRQRTRLLRSTAISRWTFRSAKSIHRRGLFGPVLYSFLISKAHRSPSYGFSVDDNNRLRLTSVSCWDRVSRHEKNEEHCGSDIKRQISVAGNVRDNSGDAAMRRY</sequence>
<gene>
    <name evidence="1" type="ORF">PFISCL1PPCAC_13486</name>
</gene>
<reference evidence="1" key="1">
    <citation type="submission" date="2023-10" db="EMBL/GenBank/DDBJ databases">
        <title>Genome assembly of Pristionchus species.</title>
        <authorList>
            <person name="Yoshida K."/>
            <person name="Sommer R.J."/>
        </authorList>
    </citation>
    <scope>NUCLEOTIDE SEQUENCE</scope>
    <source>
        <strain evidence="1">RS5133</strain>
    </source>
</reference>
<dbReference type="AlphaFoldDB" id="A0AAV5VRJ0"/>
<dbReference type="Proteomes" id="UP001432322">
    <property type="component" value="Unassembled WGS sequence"/>
</dbReference>
<organism evidence="1 2">
    <name type="scientific">Pristionchus fissidentatus</name>
    <dbReference type="NCBI Taxonomy" id="1538716"/>
    <lineage>
        <taxon>Eukaryota</taxon>
        <taxon>Metazoa</taxon>
        <taxon>Ecdysozoa</taxon>
        <taxon>Nematoda</taxon>
        <taxon>Chromadorea</taxon>
        <taxon>Rhabditida</taxon>
        <taxon>Rhabditina</taxon>
        <taxon>Diplogasteromorpha</taxon>
        <taxon>Diplogasteroidea</taxon>
        <taxon>Neodiplogasteridae</taxon>
        <taxon>Pristionchus</taxon>
    </lineage>
</organism>
<comment type="caution">
    <text evidence="1">The sequence shown here is derived from an EMBL/GenBank/DDBJ whole genome shotgun (WGS) entry which is preliminary data.</text>
</comment>
<proteinExistence type="predicted"/>
<name>A0AAV5VRJ0_9BILA</name>